<dbReference type="FunFam" id="3.20.20.70:FF:000044">
    <property type="entry name" value="Deoxyribose-phosphate aldolase"/>
    <property type="match status" value="1"/>
</dbReference>
<comment type="similarity">
    <text evidence="1 7">Belongs to the DeoC/FbaB aldolase family. DeoC type 1 subfamily.</text>
</comment>
<dbReference type="UniPathway" id="UPA00002">
    <property type="reaction ID" value="UER00468"/>
</dbReference>
<dbReference type="SMART" id="SM01133">
    <property type="entry name" value="DeoC"/>
    <property type="match status" value="1"/>
</dbReference>
<dbReference type="GO" id="GO:0016052">
    <property type="term" value="P:carbohydrate catabolic process"/>
    <property type="evidence" value="ECO:0007669"/>
    <property type="project" value="TreeGrafter"/>
</dbReference>
<keyword evidence="2 7" id="KW-0963">Cytoplasm</keyword>
<dbReference type="InterPro" id="IPR011343">
    <property type="entry name" value="DeoC"/>
</dbReference>
<keyword evidence="9" id="KW-1185">Reference proteome</keyword>
<keyword evidence="3 7" id="KW-0456">Lyase</keyword>
<keyword evidence="4 7" id="KW-0704">Schiff base</keyword>
<name>A0A0R2CL83_9LACO</name>
<comment type="function">
    <text evidence="6 7">Catalyzes a reversible aldol reaction between acetaldehyde and D-glyceraldehyde 3-phosphate to generate 2-deoxy-D-ribose 5-phosphate.</text>
</comment>
<dbReference type="Gene3D" id="3.20.20.70">
    <property type="entry name" value="Aldolase class I"/>
    <property type="match status" value="1"/>
</dbReference>
<dbReference type="InterPro" id="IPR002915">
    <property type="entry name" value="DeoC/FbaB/LacD_aldolase"/>
</dbReference>
<dbReference type="InterPro" id="IPR013785">
    <property type="entry name" value="Aldolase_TIM"/>
</dbReference>
<dbReference type="Proteomes" id="UP000051576">
    <property type="component" value="Unassembled WGS sequence"/>
</dbReference>
<proteinExistence type="inferred from homology"/>
<dbReference type="Pfam" id="PF01791">
    <property type="entry name" value="DeoC"/>
    <property type="match status" value="1"/>
</dbReference>
<dbReference type="GO" id="GO:0004139">
    <property type="term" value="F:deoxyribose-phosphate aldolase activity"/>
    <property type="evidence" value="ECO:0007669"/>
    <property type="project" value="UniProtKB-UniRule"/>
</dbReference>
<dbReference type="NCBIfam" id="TIGR00126">
    <property type="entry name" value="deoC"/>
    <property type="match status" value="1"/>
</dbReference>
<dbReference type="STRING" id="1133569.FD21_GL000556"/>
<evidence type="ECO:0000256" key="1">
    <source>
        <dbReference type="ARBA" id="ARBA00010936"/>
    </source>
</evidence>
<dbReference type="CDD" id="cd00959">
    <property type="entry name" value="DeoC"/>
    <property type="match status" value="1"/>
</dbReference>
<organism evidence="8 9">
    <name type="scientific">Liquorilactobacillus vini DSM 20605</name>
    <dbReference type="NCBI Taxonomy" id="1133569"/>
    <lineage>
        <taxon>Bacteria</taxon>
        <taxon>Bacillati</taxon>
        <taxon>Bacillota</taxon>
        <taxon>Bacilli</taxon>
        <taxon>Lactobacillales</taxon>
        <taxon>Lactobacillaceae</taxon>
        <taxon>Liquorilactobacillus</taxon>
    </lineage>
</organism>
<gene>
    <name evidence="7" type="primary">deoC</name>
    <name evidence="8" type="ORF">FD21_GL000556</name>
</gene>
<evidence type="ECO:0000256" key="5">
    <source>
        <dbReference type="ARBA" id="ARBA00048791"/>
    </source>
</evidence>
<dbReference type="PANTHER" id="PTHR10889:SF1">
    <property type="entry name" value="DEOXYRIBOSE-PHOSPHATE ALDOLASE"/>
    <property type="match status" value="1"/>
</dbReference>
<dbReference type="RefSeq" id="WP_034992182.1">
    <property type="nucleotide sequence ID" value="NZ_AYYX01000017.1"/>
</dbReference>
<evidence type="ECO:0000256" key="6">
    <source>
        <dbReference type="ARBA" id="ARBA00056337"/>
    </source>
</evidence>
<dbReference type="EC" id="4.1.2.4" evidence="7"/>
<accession>A0A0R2CL83</accession>
<dbReference type="PANTHER" id="PTHR10889">
    <property type="entry name" value="DEOXYRIBOSE-PHOSPHATE ALDOLASE"/>
    <property type="match status" value="1"/>
</dbReference>
<evidence type="ECO:0000256" key="7">
    <source>
        <dbReference type="HAMAP-Rule" id="MF_00114"/>
    </source>
</evidence>
<sequence>MEYSLEELAQLIDHTYLFAAANQQQIEKLCQEAIRYHFKMVAINECQTKLCANLLKGFQVHVGAAISFPLGQTSLATKRYSALDAINDGADEIDYVINLSAVKNHNYQYIENEMQVMTELCHQHQVICKVIFENCYLNPQEITKLSQIAKQIRPDFIKTSTGFGTAGAKVEDVKLMRKIVKNQVGVKAAGGIRTANQFQQMLQAGATRIGTSHGVAIIEEIKQSLKENKQRNLKI</sequence>
<feature type="active site" description="Schiff-base intermediate with acetaldehyde" evidence="7">
    <location>
        <position position="158"/>
    </location>
</feature>
<dbReference type="GO" id="GO:0005737">
    <property type="term" value="C:cytoplasm"/>
    <property type="evidence" value="ECO:0007669"/>
    <property type="project" value="UniProtKB-SubCell"/>
</dbReference>
<evidence type="ECO:0000256" key="3">
    <source>
        <dbReference type="ARBA" id="ARBA00023239"/>
    </source>
</evidence>
<feature type="active site" description="Proton donor/acceptor" evidence="7">
    <location>
        <position position="94"/>
    </location>
</feature>
<evidence type="ECO:0000313" key="9">
    <source>
        <dbReference type="Proteomes" id="UP000051576"/>
    </source>
</evidence>
<comment type="subcellular location">
    <subcellularLocation>
        <location evidence="7">Cytoplasm</location>
    </subcellularLocation>
</comment>
<comment type="caution">
    <text evidence="8">The sequence shown here is derived from an EMBL/GenBank/DDBJ whole genome shotgun (WGS) entry which is preliminary data.</text>
</comment>
<protein>
    <recommendedName>
        <fullName evidence="7">Deoxyribose-phosphate aldolase</fullName>
        <shortName evidence="7">DERA</shortName>
        <ecNumber evidence="7">4.1.2.4</ecNumber>
    </recommendedName>
    <alternativeName>
        <fullName evidence="7">2-deoxy-D-ribose 5-phosphate aldolase</fullName>
    </alternativeName>
    <alternativeName>
        <fullName evidence="7">Phosphodeoxyriboaldolase</fullName>
        <shortName evidence="7">Deoxyriboaldolase</shortName>
    </alternativeName>
</protein>
<evidence type="ECO:0000256" key="4">
    <source>
        <dbReference type="ARBA" id="ARBA00023270"/>
    </source>
</evidence>
<dbReference type="SUPFAM" id="SSF51569">
    <property type="entry name" value="Aldolase"/>
    <property type="match status" value="1"/>
</dbReference>
<dbReference type="PATRIC" id="fig|1133569.4.peg.594"/>
<reference evidence="8 9" key="1">
    <citation type="journal article" date="2015" name="Genome Announc.">
        <title>Expanding the biotechnology potential of lactobacilli through comparative genomics of 213 strains and associated genera.</title>
        <authorList>
            <person name="Sun Z."/>
            <person name="Harris H.M."/>
            <person name="McCann A."/>
            <person name="Guo C."/>
            <person name="Argimon S."/>
            <person name="Zhang W."/>
            <person name="Yang X."/>
            <person name="Jeffery I.B."/>
            <person name="Cooney J.C."/>
            <person name="Kagawa T.F."/>
            <person name="Liu W."/>
            <person name="Song Y."/>
            <person name="Salvetti E."/>
            <person name="Wrobel A."/>
            <person name="Rasinkangas P."/>
            <person name="Parkhill J."/>
            <person name="Rea M.C."/>
            <person name="O'Sullivan O."/>
            <person name="Ritari J."/>
            <person name="Douillard F.P."/>
            <person name="Paul Ross R."/>
            <person name="Yang R."/>
            <person name="Briner A.E."/>
            <person name="Felis G.E."/>
            <person name="de Vos W.M."/>
            <person name="Barrangou R."/>
            <person name="Klaenhammer T.R."/>
            <person name="Caufield P.W."/>
            <person name="Cui Y."/>
            <person name="Zhang H."/>
            <person name="O'Toole P.W."/>
        </authorList>
    </citation>
    <scope>NUCLEOTIDE SEQUENCE [LARGE SCALE GENOMIC DNA]</scope>
    <source>
        <strain evidence="8 9">DSM 20605</strain>
    </source>
</reference>
<dbReference type="AlphaFoldDB" id="A0A0R2CL83"/>
<comment type="catalytic activity">
    <reaction evidence="5 7">
        <text>2-deoxy-D-ribose 5-phosphate = D-glyceraldehyde 3-phosphate + acetaldehyde</text>
        <dbReference type="Rhea" id="RHEA:12821"/>
        <dbReference type="ChEBI" id="CHEBI:15343"/>
        <dbReference type="ChEBI" id="CHEBI:59776"/>
        <dbReference type="ChEBI" id="CHEBI:62877"/>
        <dbReference type="EC" id="4.1.2.4"/>
    </reaction>
</comment>
<evidence type="ECO:0000313" key="8">
    <source>
        <dbReference type="EMBL" id="KRM88918.1"/>
    </source>
</evidence>
<feature type="active site" description="Proton donor/acceptor" evidence="7">
    <location>
        <position position="187"/>
    </location>
</feature>
<comment type="pathway">
    <text evidence="7">Carbohydrate degradation; 2-deoxy-D-ribose 1-phosphate degradation; D-glyceraldehyde 3-phosphate and acetaldehyde from 2-deoxy-alpha-D-ribose 1-phosphate: step 2/2.</text>
</comment>
<evidence type="ECO:0000256" key="2">
    <source>
        <dbReference type="ARBA" id="ARBA00022490"/>
    </source>
</evidence>
<dbReference type="EMBL" id="AYYX01000017">
    <property type="protein sequence ID" value="KRM88918.1"/>
    <property type="molecule type" value="Genomic_DNA"/>
</dbReference>
<dbReference type="GO" id="GO:0006018">
    <property type="term" value="P:2-deoxyribose 1-phosphate catabolic process"/>
    <property type="evidence" value="ECO:0007669"/>
    <property type="project" value="UniProtKB-UniRule"/>
</dbReference>
<dbReference type="GO" id="GO:0009264">
    <property type="term" value="P:deoxyribonucleotide catabolic process"/>
    <property type="evidence" value="ECO:0007669"/>
    <property type="project" value="UniProtKB-UniRule"/>
</dbReference>
<dbReference type="HAMAP" id="MF_00114">
    <property type="entry name" value="DeoC_type1"/>
    <property type="match status" value="1"/>
</dbReference>
<dbReference type="PIRSF" id="PIRSF001357">
    <property type="entry name" value="DeoC"/>
    <property type="match status" value="1"/>
</dbReference>
<dbReference type="InterPro" id="IPR028581">
    <property type="entry name" value="DeoC_typeI"/>
</dbReference>